<feature type="domain" description="Mitochondrial apoptosis-inducing factor C-terminal" evidence="10">
    <location>
        <begin position="341"/>
        <end position="376"/>
    </location>
</feature>
<evidence type="ECO:0000256" key="2">
    <source>
        <dbReference type="ARBA" id="ARBA00022630"/>
    </source>
</evidence>
<dbReference type="InterPro" id="IPR023753">
    <property type="entry name" value="FAD/NAD-binding_dom"/>
</dbReference>
<dbReference type="RefSeq" id="WP_074744387.1">
    <property type="nucleotide sequence ID" value="NZ_FOCT01000002.1"/>
</dbReference>
<dbReference type="SMART" id="SM01353">
    <property type="entry name" value="AIF_C"/>
    <property type="match status" value="1"/>
</dbReference>
<accession>A0A1H8DKS5</accession>
<keyword evidence="5" id="KW-0809">Transit peptide</keyword>
<keyword evidence="4" id="KW-0274">FAD</keyword>
<name>A0A1H8DKS5_9PROT</name>
<organism evidence="11 12">
    <name type="scientific">Nitrosospira multiformis</name>
    <dbReference type="NCBI Taxonomy" id="1231"/>
    <lineage>
        <taxon>Bacteria</taxon>
        <taxon>Pseudomonadati</taxon>
        <taxon>Pseudomonadota</taxon>
        <taxon>Betaproteobacteria</taxon>
        <taxon>Nitrosomonadales</taxon>
        <taxon>Nitrosomonadaceae</taxon>
        <taxon>Nitrosospira</taxon>
    </lineage>
</organism>
<evidence type="ECO:0000256" key="7">
    <source>
        <dbReference type="ARBA" id="ARBA00023027"/>
    </source>
</evidence>
<dbReference type="PRINTS" id="PR00411">
    <property type="entry name" value="PNDRDTASEI"/>
</dbReference>
<keyword evidence="3" id="KW-0053">Apoptosis</keyword>
<feature type="domain" description="FAD/NAD(P)-binding" evidence="9">
    <location>
        <begin position="5"/>
        <end position="294"/>
    </location>
</feature>
<dbReference type="GO" id="GO:0012501">
    <property type="term" value="P:programmed cell death"/>
    <property type="evidence" value="ECO:0007669"/>
    <property type="project" value="TreeGrafter"/>
</dbReference>
<evidence type="ECO:0000313" key="11">
    <source>
        <dbReference type="EMBL" id="SEN07755.1"/>
    </source>
</evidence>
<keyword evidence="7" id="KW-0520">NAD</keyword>
<dbReference type="GO" id="GO:0005737">
    <property type="term" value="C:cytoplasm"/>
    <property type="evidence" value="ECO:0007669"/>
    <property type="project" value="TreeGrafter"/>
</dbReference>
<dbReference type="PRINTS" id="PR00368">
    <property type="entry name" value="FADPNR"/>
</dbReference>
<dbReference type="SUPFAM" id="SSF51905">
    <property type="entry name" value="FAD/NAD(P)-binding domain"/>
    <property type="match status" value="1"/>
</dbReference>
<evidence type="ECO:0000256" key="1">
    <source>
        <dbReference type="ARBA" id="ARBA00001974"/>
    </source>
</evidence>
<dbReference type="Pfam" id="PF07992">
    <property type="entry name" value="Pyr_redox_2"/>
    <property type="match status" value="1"/>
</dbReference>
<keyword evidence="2" id="KW-0285">Flavoprotein</keyword>
<evidence type="ECO:0000256" key="6">
    <source>
        <dbReference type="ARBA" id="ARBA00023002"/>
    </source>
</evidence>
<dbReference type="GO" id="GO:0016174">
    <property type="term" value="F:NAD(P)H oxidase H2O2-forming activity"/>
    <property type="evidence" value="ECO:0007669"/>
    <property type="project" value="TreeGrafter"/>
</dbReference>
<dbReference type="InterPro" id="IPR016156">
    <property type="entry name" value="FAD/NAD-linked_Rdtase_dimer_sf"/>
</dbReference>
<dbReference type="EMBL" id="FOCT01000002">
    <property type="protein sequence ID" value="SEN07755.1"/>
    <property type="molecule type" value="Genomic_DNA"/>
</dbReference>
<dbReference type="Gene3D" id="3.50.50.60">
    <property type="entry name" value="FAD/NAD(P)-binding domain"/>
    <property type="match status" value="2"/>
</dbReference>
<evidence type="ECO:0000256" key="4">
    <source>
        <dbReference type="ARBA" id="ARBA00022827"/>
    </source>
</evidence>
<proteinExistence type="predicted"/>
<evidence type="ECO:0000256" key="8">
    <source>
        <dbReference type="ARBA" id="ARBA00047786"/>
    </source>
</evidence>
<dbReference type="AlphaFoldDB" id="A0A1H8DKS5"/>
<dbReference type="PANTHER" id="PTHR43557">
    <property type="entry name" value="APOPTOSIS-INDUCING FACTOR 1"/>
    <property type="match status" value="1"/>
</dbReference>
<dbReference type="GO" id="GO:0033108">
    <property type="term" value="P:mitochondrial respiratory chain complex assembly"/>
    <property type="evidence" value="ECO:0007669"/>
    <property type="project" value="TreeGrafter"/>
</dbReference>
<evidence type="ECO:0000259" key="9">
    <source>
        <dbReference type="Pfam" id="PF07992"/>
    </source>
</evidence>
<dbReference type="Gene3D" id="3.30.390.30">
    <property type="match status" value="1"/>
</dbReference>
<dbReference type="InterPro" id="IPR029324">
    <property type="entry name" value="AIF_C"/>
</dbReference>
<dbReference type="GO" id="GO:0046983">
    <property type="term" value="F:protein dimerization activity"/>
    <property type="evidence" value="ECO:0007669"/>
    <property type="project" value="InterPro"/>
</dbReference>
<dbReference type="InterPro" id="IPR036188">
    <property type="entry name" value="FAD/NAD-bd_sf"/>
</dbReference>
<keyword evidence="6" id="KW-0560">Oxidoreductase</keyword>
<evidence type="ECO:0000256" key="3">
    <source>
        <dbReference type="ARBA" id="ARBA00022703"/>
    </source>
</evidence>
<sequence length="392" mass="43020">MKHHKYLIVGGGMTADSAVHGIRKIDPDGAIAVIGEELHRPYNRPPLSKALWKDSPYDSIWRSEHGLNVAMHLGKKIVALDPAKKTATDNAGNIYTYEKLLLATGGEVRRFPHFDSGIIYYRTADDYLKLRELSNQGSDFVVIGGGFIGSEIAAALAMNDKRVTMIFPEHGISSRIYPRPLVEFLNSYYREKGVIVLAPETVTSIRTDGTKKIVTTGSGTEISADGVVAGLGILPNTELAVQAGLAVDNGIVVDEFLRSSNPDIYAAGDVANFYSPLLDKRMRVEHEDNANMMGEAAGRNMAGSPEPYHHQPFFYSDLFDLGYEAVGELDSSLDIVEDWVEPFRKGVIYYLRDGLVRGVLLWNTWGQVGAATALIAEKKPCTSETLLGRIKD</sequence>
<dbReference type="SUPFAM" id="SSF55424">
    <property type="entry name" value="FAD/NAD-linked reductases, dimerisation (C-terminal) domain"/>
    <property type="match status" value="1"/>
</dbReference>
<protein>
    <submittedName>
        <fullName evidence="11">Apoptosis-inducing factor, C-term</fullName>
    </submittedName>
</protein>
<dbReference type="InterPro" id="IPR050446">
    <property type="entry name" value="FAD-oxidoreductase/Apoptosis"/>
</dbReference>
<gene>
    <name evidence="11" type="ORF">SAMN05216404_102296</name>
</gene>
<dbReference type="Proteomes" id="UP000183898">
    <property type="component" value="Unassembled WGS sequence"/>
</dbReference>
<evidence type="ECO:0000259" key="10">
    <source>
        <dbReference type="Pfam" id="PF14721"/>
    </source>
</evidence>
<evidence type="ECO:0000313" key="12">
    <source>
        <dbReference type="Proteomes" id="UP000183898"/>
    </source>
</evidence>
<comment type="catalytic activity">
    <reaction evidence="8">
        <text>A + NADH + H(+) = AH2 + NAD(+)</text>
        <dbReference type="Rhea" id="RHEA:11356"/>
        <dbReference type="ChEBI" id="CHEBI:13193"/>
        <dbReference type="ChEBI" id="CHEBI:15378"/>
        <dbReference type="ChEBI" id="CHEBI:17499"/>
        <dbReference type="ChEBI" id="CHEBI:57540"/>
        <dbReference type="ChEBI" id="CHEBI:57945"/>
    </reaction>
</comment>
<reference evidence="11 12" key="1">
    <citation type="submission" date="2016-10" db="EMBL/GenBank/DDBJ databases">
        <authorList>
            <person name="de Groot N.N."/>
        </authorList>
    </citation>
    <scope>NUCLEOTIDE SEQUENCE [LARGE SCALE GENOMIC DNA]</scope>
    <source>
        <strain evidence="11 12">Nl18</strain>
    </source>
</reference>
<dbReference type="PANTHER" id="PTHR43557:SF4">
    <property type="entry name" value="APOPTOSIS-INDUCING FACTOR 1, MITOCHONDRIAL"/>
    <property type="match status" value="1"/>
</dbReference>
<comment type="cofactor">
    <cofactor evidence="1">
        <name>FAD</name>
        <dbReference type="ChEBI" id="CHEBI:57692"/>
    </cofactor>
</comment>
<feature type="domain" description="Mitochondrial apoptosis-inducing factor C-terminal" evidence="10">
    <location>
        <begin position="297"/>
        <end position="339"/>
    </location>
</feature>
<dbReference type="Pfam" id="PF14721">
    <property type="entry name" value="AIF_C"/>
    <property type="match status" value="2"/>
</dbReference>
<evidence type="ECO:0000256" key="5">
    <source>
        <dbReference type="ARBA" id="ARBA00022946"/>
    </source>
</evidence>
<dbReference type="GO" id="GO:0071949">
    <property type="term" value="F:FAD binding"/>
    <property type="evidence" value="ECO:0007669"/>
    <property type="project" value="TreeGrafter"/>
</dbReference>